<gene>
    <name evidence="2" type="ORF">EV148_107187</name>
</gene>
<keyword evidence="2" id="KW-0378">Hydrolase</keyword>
<dbReference type="Pfam" id="PF12697">
    <property type="entry name" value="Abhydrolase_6"/>
    <property type="match status" value="1"/>
</dbReference>
<evidence type="ECO:0000313" key="2">
    <source>
        <dbReference type="EMBL" id="TCO38899.1"/>
    </source>
</evidence>
<proteinExistence type="predicted"/>
<name>A0A4R2I5S3_9GAMM</name>
<feature type="domain" description="AB hydrolase-1" evidence="1">
    <location>
        <begin position="11"/>
        <end position="221"/>
    </location>
</feature>
<dbReference type="EMBL" id="SLWQ01000007">
    <property type="protein sequence ID" value="TCO38899.1"/>
    <property type="molecule type" value="Genomic_DNA"/>
</dbReference>
<sequence length="239" mass="25107">MRDEPGSPGRVVCVHGAGGGGWEWGIWARGLSIAGFDVLAPDLKPAAGGLAATHLDDYCRQVAAWSRSARGAHLVGASLGGLLALAVARAVRARALVLVNPMPGAGLPAREERSPPVIPWRSARTLRSTQQAMPDADDAARLYAYRRWRDESGAVLDEARAGLVVDPPDCPVLVVASEHDLDVPAESSRALAATLGADFECIPGASHVGPLLGRSAARTAERVAQWLRTHRRTGADARG</sequence>
<dbReference type="InterPro" id="IPR029058">
    <property type="entry name" value="AB_hydrolase_fold"/>
</dbReference>
<dbReference type="InterPro" id="IPR000073">
    <property type="entry name" value="AB_hydrolase_1"/>
</dbReference>
<accession>A0A4R2I5S3</accession>
<comment type="caution">
    <text evidence="2">The sequence shown here is derived from an EMBL/GenBank/DDBJ whole genome shotgun (WGS) entry which is preliminary data.</text>
</comment>
<dbReference type="OrthoDB" id="5983953at2"/>
<dbReference type="SUPFAM" id="SSF53474">
    <property type="entry name" value="alpha/beta-Hydrolases"/>
    <property type="match status" value="1"/>
</dbReference>
<dbReference type="PANTHER" id="PTHR43689:SF8">
    <property type="entry name" value="ALPHA_BETA-HYDROLASES SUPERFAMILY PROTEIN"/>
    <property type="match status" value="1"/>
</dbReference>
<evidence type="ECO:0000313" key="3">
    <source>
        <dbReference type="Proteomes" id="UP000294862"/>
    </source>
</evidence>
<evidence type="ECO:0000259" key="1">
    <source>
        <dbReference type="Pfam" id="PF12697"/>
    </source>
</evidence>
<reference evidence="2 3" key="1">
    <citation type="journal article" date="2015" name="Stand. Genomic Sci.">
        <title>Genomic Encyclopedia of Bacterial and Archaeal Type Strains, Phase III: the genomes of soil and plant-associated and newly described type strains.</title>
        <authorList>
            <person name="Whitman W.B."/>
            <person name="Woyke T."/>
            <person name="Klenk H.P."/>
            <person name="Zhou Y."/>
            <person name="Lilburn T.G."/>
            <person name="Beck B.J."/>
            <person name="De Vos P."/>
            <person name="Vandamme P."/>
            <person name="Eisen J.A."/>
            <person name="Garrity G."/>
            <person name="Hugenholtz P."/>
            <person name="Kyrpides N.C."/>
        </authorList>
    </citation>
    <scope>NUCLEOTIDE SEQUENCE [LARGE SCALE GENOMIC DNA]</scope>
    <source>
        <strain evidence="2 3">A3</strain>
    </source>
</reference>
<dbReference type="RefSeq" id="WP_131999116.1">
    <property type="nucleotide sequence ID" value="NZ_JACGXM010000006.1"/>
</dbReference>
<protein>
    <submittedName>
        <fullName evidence="2">Alpha-beta hydrolase superfamily lysophospholipase</fullName>
    </submittedName>
</protein>
<organism evidence="2 3">
    <name type="scientific">Dokdonella fugitiva</name>
    <dbReference type="NCBI Taxonomy" id="328517"/>
    <lineage>
        <taxon>Bacteria</taxon>
        <taxon>Pseudomonadati</taxon>
        <taxon>Pseudomonadota</taxon>
        <taxon>Gammaproteobacteria</taxon>
        <taxon>Lysobacterales</taxon>
        <taxon>Rhodanobacteraceae</taxon>
        <taxon>Dokdonella</taxon>
    </lineage>
</organism>
<dbReference type="Gene3D" id="3.40.50.1820">
    <property type="entry name" value="alpha/beta hydrolase"/>
    <property type="match status" value="1"/>
</dbReference>
<keyword evidence="3" id="KW-1185">Reference proteome</keyword>
<dbReference type="GO" id="GO:0016787">
    <property type="term" value="F:hydrolase activity"/>
    <property type="evidence" value="ECO:0007669"/>
    <property type="project" value="UniProtKB-KW"/>
</dbReference>
<dbReference type="Proteomes" id="UP000294862">
    <property type="component" value="Unassembled WGS sequence"/>
</dbReference>
<dbReference type="AlphaFoldDB" id="A0A4R2I5S3"/>
<dbReference type="PANTHER" id="PTHR43689">
    <property type="entry name" value="HYDROLASE"/>
    <property type="match status" value="1"/>
</dbReference>